<reference evidence="2" key="1">
    <citation type="submission" date="2018-02" db="EMBL/GenBank/DDBJ databases">
        <title>Rhizophora mucronata_Transcriptome.</title>
        <authorList>
            <person name="Meera S.P."/>
            <person name="Sreeshan A."/>
            <person name="Augustine A."/>
        </authorList>
    </citation>
    <scope>NUCLEOTIDE SEQUENCE</scope>
    <source>
        <tissue evidence="2">Leaf</tissue>
    </source>
</reference>
<keyword evidence="1" id="KW-0812">Transmembrane</keyword>
<sequence>MENKLMLHFCVFFFLNLFAYMHGRTSLDIMLRLCHYD</sequence>
<evidence type="ECO:0000256" key="1">
    <source>
        <dbReference type="SAM" id="Phobius"/>
    </source>
</evidence>
<keyword evidence="1" id="KW-0472">Membrane</keyword>
<keyword evidence="1" id="KW-1133">Transmembrane helix</keyword>
<proteinExistence type="predicted"/>
<name>A0A2P2QZL1_RHIMU</name>
<organism evidence="2">
    <name type="scientific">Rhizophora mucronata</name>
    <name type="common">Asiatic mangrove</name>
    <dbReference type="NCBI Taxonomy" id="61149"/>
    <lineage>
        <taxon>Eukaryota</taxon>
        <taxon>Viridiplantae</taxon>
        <taxon>Streptophyta</taxon>
        <taxon>Embryophyta</taxon>
        <taxon>Tracheophyta</taxon>
        <taxon>Spermatophyta</taxon>
        <taxon>Magnoliopsida</taxon>
        <taxon>eudicotyledons</taxon>
        <taxon>Gunneridae</taxon>
        <taxon>Pentapetalae</taxon>
        <taxon>rosids</taxon>
        <taxon>fabids</taxon>
        <taxon>Malpighiales</taxon>
        <taxon>Rhizophoraceae</taxon>
        <taxon>Rhizophora</taxon>
    </lineage>
</organism>
<accession>A0A2P2QZL1</accession>
<feature type="transmembrane region" description="Helical" evidence="1">
    <location>
        <begin position="6"/>
        <end position="23"/>
    </location>
</feature>
<dbReference type="AlphaFoldDB" id="A0A2P2QZL1"/>
<evidence type="ECO:0000313" key="2">
    <source>
        <dbReference type="EMBL" id="MBX72341.1"/>
    </source>
</evidence>
<protein>
    <submittedName>
        <fullName evidence="2">Uncharacterized protein</fullName>
    </submittedName>
</protein>
<dbReference type="EMBL" id="GGEC01091857">
    <property type="protein sequence ID" value="MBX72341.1"/>
    <property type="molecule type" value="Transcribed_RNA"/>
</dbReference>